<keyword evidence="5 10" id="KW-0547">Nucleotide-binding</keyword>
<evidence type="ECO:0000256" key="8">
    <source>
        <dbReference type="ARBA" id="ARBA00047899"/>
    </source>
</evidence>
<dbReference type="SMART" id="SM00537">
    <property type="entry name" value="DCX"/>
    <property type="match status" value="2"/>
</dbReference>
<dbReference type="PROSITE" id="PS50309">
    <property type="entry name" value="DC"/>
    <property type="match status" value="2"/>
</dbReference>
<evidence type="ECO:0000256" key="11">
    <source>
        <dbReference type="SAM" id="MobiDB-lite"/>
    </source>
</evidence>
<evidence type="ECO:0000256" key="9">
    <source>
        <dbReference type="ARBA" id="ARBA00048679"/>
    </source>
</evidence>
<accession>A0A8S3TMB2</accession>
<keyword evidence="7 10" id="KW-0067">ATP-binding</keyword>
<dbReference type="OrthoDB" id="1738954at2759"/>
<dbReference type="GO" id="GO:0035556">
    <property type="term" value="P:intracellular signal transduction"/>
    <property type="evidence" value="ECO:0007669"/>
    <property type="project" value="InterPro"/>
</dbReference>
<dbReference type="InterPro" id="IPR000719">
    <property type="entry name" value="Prot_kinase_dom"/>
</dbReference>
<organism evidence="14 15">
    <name type="scientific">Mytilus edulis</name>
    <name type="common">Blue mussel</name>
    <dbReference type="NCBI Taxonomy" id="6550"/>
    <lineage>
        <taxon>Eukaryota</taxon>
        <taxon>Metazoa</taxon>
        <taxon>Spiralia</taxon>
        <taxon>Lophotrochozoa</taxon>
        <taxon>Mollusca</taxon>
        <taxon>Bivalvia</taxon>
        <taxon>Autobranchia</taxon>
        <taxon>Pteriomorphia</taxon>
        <taxon>Mytilida</taxon>
        <taxon>Mytiloidea</taxon>
        <taxon>Mytilidae</taxon>
        <taxon>Mytilinae</taxon>
        <taxon>Mytilus</taxon>
    </lineage>
</organism>
<dbReference type="FunFam" id="3.30.200.20:FF:000042">
    <property type="entry name" value="Aurora kinase A"/>
    <property type="match status" value="1"/>
</dbReference>
<comment type="catalytic activity">
    <reaction evidence="9">
        <text>L-seryl-[protein] + ATP = O-phospho-L-seryl-[protein] + ADP + H(+)</text>
        <dbReference type="Rhea" id="RHEA:17989"/>
        <dbReference type="Rhea" id="RHEA-COMP:9863"/>
        <dbReference type="Rhea" id="RHEA-COMP:11604"/>
        <dbReference type="ChEBI" id="CHEBI:15378"/>
        <dbReference type="ChEBI" id="CHEBI:29999"/>
        <dbReference type="ChEBI" id="CHEBI:30616"/>
        <dbReference type="ChEBI" id="CHEBI:83421"/>
        <dbReference type="ChEBI" id="CHEBI:456216"/>
        <dbReference type="EC" id="2.7.11.1"/>
    </reaction>
</comment>
<evidence type="ECO:0000313" key="15">
    <source>
        <dbReference type="Proteomes" id="UP000683360"/>
    </source>
</evidence>
<evidence type="ECO:0000313" key="14">
    <source>
        <dbReference type="EMBL" id="CAG2234648.1"/>
    </source>
</evidence>
<dbReference type="SUPFAM" id="SSF89837">
    <property type="entry name" value="Doublecortin (DC)"/>
    <property type="match status" value="2"/>
</dbReference>
<feature type="region of interest" description="Disordered" evidence="11">
    <location>
        <begin position="320"/>
        <end position="534"/>
    </location>
</feature>
<reference evidence="14" key="1">
    <citation type="submission" date="2021-03" db="EMBL/GenBank/DDBJ databases">
        <authorList>
            <person name="Bekaert M."/>
        </authorList>
    </citation>
    <scope>NUCLEOTIDE SEQUENCE</scope>
</reference>
<comment type="catalytic activity">
    <reaction evidence="8">
        <text>L-threonyl-[protein] + ATP = O-phospho-L-threonyl-[protein] + ADP + H(+)</text>
        <dbReference type="Rhea" id="RHEA:46608"/>
        <dbReference type="Rhea" id="RHEA-COMP:11060"/>
        <dbReference type="Rhea" id="RHEA-COMP:11605"/>
        <dbReference type="ChEBI" id="CHEBI:15378"/>
        <dbReference type="ChEBI" id="CHEBI:30013"/>
        <dbReference type="ChEBI" id="CHEBI:30616"/>
        <dbReference type="ChEBI" id="CHEBI:61977"/>
        <dbReference type="ChEBI" id="CHEBI:456216"/>
        <dbReference type="EC" id="2.7.11.1"/>
    </reaction>
</comment>
<dbReference type="Pfam" id="PF00069">
    <property type="entry name" value="Pkinase"/>
    <property type="match status" value="1"/>
</dbReference>
<sequence length="856" mass="99337">MTATMSRNRVYNLLSMSQAHKDVTDERYRDLRRPRKVRFFVNGDRYFKGKKLYITPHRYFNFNDLLNDLTGKLPNNLNLPYGVRQIFTPSGGRRITDIEDLSDGSSYVCAGFEGYKTIRYGKAELEPWSLGDNGKKTRPHQHDLEAEQAGYAQGFRHRAGMFGSNGFHPGRYFHGQQPTKNRWGGTFGNATKNSYLSNTTEHVPLKPKVVTIVRNGPRPRNNVKILLNRRSVQSYDQLMSDIAEAFGPKYKTNRLKKLFNVKGKEVHGISDFFRDDDVFIGVGNDSLTEGDIQDIIEELYPDSPYARNLLRDLEKQRKKRQAALKDSEADKRDSGFGEGSDGSNRDQEGDYIIYKGRPQEKGRRRHDYPKEDELAMRLDKDRLKAAQEDRDRTKRQQKKMIESERRALENEKRKQNQVPTTANKPEDPFKRMKEQKEKEREEIRKRREDERQARIKEEEAKEREKREKAEHAARERQAAAEKAELEKGDKEKAEHEKPEKQKEKADNKSDKEDNDKDLHKKRKSKSKIVRKTKLERQVSSDEHVLSRYELGRTLGDGNFAIVRQAKLKNSNSEYAMKVIDKHKLKGKEHMVENEIEIMKDCHQPNIVKLYEEYETHDKIYLVMELVKGGDLFDAITQSVKFGEVDSAHMVKDLCNALFYLHSRSIVHRDLKPENLLVHRNKDGTISIKLADFGLAMEVKEDIYTVCGTPTYVAPEILSEIGYGLEVDMWAVGVISYILLCGFPPFRSPDRNQTELFEFIKAGEYEFLSPYWDNISSNAKDMIEHLLVVDRKRRFNAIDTLSHPWIITSGDTSHPQDNAKIEEMRRNARKDLELNARLALDSYQKHKEKRLAAQSAA</sequence>
<dbReference type="SMART" id="SM00220">
    <property type="entry name" value="S_TKc"/>
    <property type="match status" value="1"/>
</dbReference>
<evidence type="ECO:0000256" key="10">
    <source>
        <dbReference type="PROSITE-ProRule" id="PRU10141"/>
    </source>
</evidence>
<evidence type="ECO:0000256" key="4">
    <source>
        <dbReference type="ARBA" id="ARBA00022679"/>
    </source>
</evidence>
<comment type="caution">
    <text evidence="14">The sequence shown here is derived from an EMBL/GenBank/DDBJ whole genome shotgun (WGS) entry which is preliminary data.</text>
</comment>
<proteinExistence type="inferred from homology"/>
<feature type="domain" description="Doublecortin" evidence="13">
    <location>
        <begin position="208"/>
        <end position="293"/>
    </location>
</feature>
<evidence type="ECO:0000259" key="12">
    <source>
        <dbReference type="PROSITE" id="PS50011"/>
    </source>
</evidence>
<evidence type="ECO:0000256" key="2">
    <source>
        <dbReference type="ARBA" id="ARBA00012513"/>
    </source>
</evidence>
<evidence type="ECO:0000256" key="3">
    <source>
        <dbReference type="ARBA" id="ARBA00022527"/>
    </source>
</evidence>
<evidence type="ECO:0000256" key="1">
    <source>
        <dbReference type="ARBA" id="ARBA00005354"/>
    </source>
</evidence>
<keyword evidence="15" id="KW-1185">Reference proteome</keyword>
<feature type="compositionally biased region" description="Basic and acidic residues" evidence="11">
    <location>
        <begin position="424"/>
        <end position="518"/>
    </location>
</feature>
<keyword evidence="3" id="KW-0723">Serine/threonine-protein kinase</keyword>
<dbReference type="GO" id="GO:0004674">
    <property type="term" value="F:protein serine/threonine kinase activity"/>
    <property type="evidence" value="ECO:0007669"/>
    <property type="project" value="UniProtKB-KW"/>
</dbReference>
<feature type="compositionally biased region" description="Basic and acidic residues" evidence="11">
    <location>
        <begin position="323"/>
        <end position="335"/>
    </location>
</feature>
<keyword evidence="6" id="KW-0418">Kinase</keyword>
<dbReference type="Gene3D" id="1.10.510.10">
    <property type="entry name" value="Transferase(Phosphotransferase) domain 1"/>
    <property type="match status" value="1"/>
</dbReference>
<dbReference type="InterPro" id="IPR036572">
    <property type="entry name" value="Doublecortin_dom_sf"/>
</dbReference>
<dbReference type="InterPro" id="IPR003533">
    <property type="entry name" value="Doublecortin_dom"/>
</dbReference>
<feature type="compositionally biased region" description="Basic and acidic residues" evidence="11">
    <location>
        <begin position="368"/>
        <end position="414"/>
    </location>
</feature>
<dbReference type="InterPro" id="IPR008271">
    <property type="entry name" value="Ser/Thr_kinase_AS"/>
</dbReference>
<evidence type="ECO:0000256" key="7">
    <source>
        <dbReference type="ARBA" id="ARBA00022840"/>
    </source>
</evidence>
<evidence type="ECO:0000256" key="5">
    <source>
        <dbReference type="ARBA" id="ARBA00022741"/>
    </source>
</evidence>
<name>A0A8S3TMB2_MYTED</name>
<dbReference type="FunFam" id="1.10.510.10:FF:000066">
    <property type="entry name" value="Serine/threonine-protein kinase DCLK1 isoform 2"/>
    <property type="match status" value="1"/>
</dbReference>
<dbReference type="Pfam" id="PF03607">
    <property type="entry name" value="DCX"/>
    <property type="match status" value="2"/>
</dbReference>
<feature type="domain" description="Protein kinase" evidence="12">
    <location>
        <begin position="548"/>
        <end position="805"/>
    </location>
</feature>
<dbReference type="PROSITE" id="PS50011">
    <property type="entry name" value="PROTEIN_KINASE_DOM"/>
    <property type="match status" value="1"/>
</dbReference>
<dbReference type="SUPFAM" id="SSF56112">
    <property type="entry name" value="Protein kinase-like (PK-like)"/>
    <property type="match status" value="1"/>
</dbReference>
<comment type="similarity">
    <text evidence="1">Belongs to the protein kinase superfamily. CAMK Ser/Thr protein kinase family. CaMK subfamily.</text>
</comment>
<dbReference type="GO" id="GO:0005524">
    <property type="term" value="F:ATP binding"/>
    <property type="evidence" value="ECO:0007669"/>
    <property type="project" value="UniProtKB-UniRule"/>
</dbReference>
<keyword evidence="4 14" id="KW-0808">Transferase</keyword>
<gene>
    <name evidence="14" type="ORF">MEDL_47241</name>
</gene>
<dbReference type="PROSITE" id="PS00107">
    <property type="entry name" value="PROTEIN_KINASE_ATP"/>
    <property type="match status" value="1"/>
</dbReference>
<feature type="domain" description="Doublecortin" evidence="13">
    <location>
        <begin position="35"/>
        <end position="121"/>
    </location>
</feature>
<evidence type="ECO:0000259" key="13">
    <source>
        <dbReference type="PROSITE" id="PS50309"/>
    </source>
</evidence>
<dbReference type="CDD" id="cd14095">
    <property type="entry name" value="STKc_DCKL"/>
    <property type="match status" value="1"/>
</dbReference>
<feature type="compositionally biased region" description="Basic residues" evidence="11">
    <location>
        <begin position="519"/>
        <end position="531"/>
    </location>
</feature>
<feature type="binding site" evidence="10">
    <location>
        <position position="577"/>
    </location>
    <ligand>
        <name>ATP</name>
        <dbReference type="ChEBI" id="CHEBI:30616"/>
    </ligand>
</feature>
<evidence type="ECO:0000256" key="6">
    <source>
        <dbReference type="ARBA" id="ARBA00022777"/>
    </source>
</evidence>
<dbReference type="Proteomes" id="UP000683360">
    <property type="component" value="Unassembled WGS sequence"/>
</dbReference>
<dbReference type="AlphaFoldDB" id="A0A8S3TMB2"/>
<dbReference type="Gene3D" id="3.10.20.230">
    <property type="entry name" value="Doublecortin domain"/>
    <property type="match status" value="2"/>
</dbReference>
<dbReference type="PANTHER" id="PTHR24347">
    <property type="entry name" value="SERINE/THREONINE-PROTEIN KINASE"/>
    <property type="match status" value="1"/>
</dbReference>
<dbReference type="EC" id="2.7.11.1" evidence="2"/>
<dbReference type="EMBL" id="CAJPWZ010002261">
    <property type="protein sequence ID" value="CAG2234648.1"/>
    <property type="molecule type" value="Genomic_DNA"/>
</dbReference>
<protein>
    <recommendedName>
        <fullName evidence="2">non-specific serine/threonine protein kinase</fullName>
        <ecNumber evidence="2">2.7.11.1</ecNumber>
    </recommendedName>
</protein>
<dbReference type="InterPro" id="IPR017441">
    <property type="entry name" value="Protein_kinase_ATP_BS"/>
</dbReference>
<dbReference type="InterPro" id="IPR011009">
    <property type="entry name" value="Kinase-like_dom_sf"/>
</dbReference>
<dbReference type="PROSITE" id="PS00108">
    <property type="entry name" value="PROTEIN_KINASE_ST"/>
    <property type="match status" value="1"/>
</dbReference>